<gene>
    <name evidence="1" type="ORF">RM844_30205</name>
</gene>
<name>A0ABU2K000_9ACTN</name>
<dbReference type="EMBL" id="JAVREO010000029">
    <property type="protein sequence ID" value="MDT0270554.1"/>
    <property type="molecule type" value="Genomic_DNA"/>
</dbReference>
<reference evidence="2" key="1">
    <citation type="submission" date="2023-07" db="EMBL/GenBank/DDBJ databases">
        <title>30 novel species of actinomycetes from the DSMZ collection.</title>
        <authorList>
            <person name="Nouioui I."/>
        </authorList>
    </citation>
    <scope>NUCLEOTIDE SEQUENCE [LARGE SCALE GENOMIC DNA]</scope>
    <source>
        <strain evidence="2">DSM 44915</strain>
    </source>
</reference>
<proteinExistence type="predicted"/>
<evidence type="ECO:0000313" key="1">
    <source>
        <dbReference type="EMBL" id="MDT0270554.1"/>
    </source>
</evidence>
<keyword evidence="2" id="KW-1185">Reference proteome</keyword>
<dbReference type="RefSeq" id="WP_311670619.1">
    <property type="nucleotide sequence ID" value="NZ_JAVREO010000029.1"/>
</dbReference>
<comment type="caution">
    <text evidence="1">The sequence shown here is derived from an EMBL/GenBank/DDBJ whole genome shotgun (WGS) entry which is preliminary data.</text>
</comment>
<dbReference type="Proteomes" id="UP001183410">
    <property type="component" value="Unassembled WGS sequence"/>
</dbReference>
<organism evidence="1 2">
    <name type="scientific">Streptomyces chisholmiae</name>
    <dbReference type="NCBI Taxonomy" id="3075540"/>
    <lineage>
        <taxon>Bacteria</taxon>
        <taxon>Bacillati</taxon>
        <taxon>Actinomycetota</taxon>
        <taxon>Actinomycetes</taxon>
        <taxon>Kitasatosporales</taxon>
        <taxon>Streptomycetaceae</taxon>
        <taxon>Streptomyces</taxon>
    </lineage>
</organism>
<accession>A0ABU2K000</accession>
<sequence length="46" mass="4982">MTPEESAEAAAEAARLAEEQRRRIEAGLREHAAEMAATTSPLKKTT</sequence>
<evidence type="ECO:0000313" key="2">
    <source>
        <dbReference type="Proteomes" id="UP001183410"/>
    </source>
</evidence>
<protein>
    <submittedName>
        <fullName evidence="1">Uncharacterized protein</fullName>
    </submittedName>
</protein>